<proteinExistence type="predicted"/>
<evidence type="ECO:0008006" key="4">
    <source>
        <dbReference type="Google" id="ProtNLM"/>
    </source>
</evidence>
<sequence length="186" mass="21102">MTSHSQRSGRCCDGFMLDENTNNCRACPDGFIGRKCEKACEYPNYGKECQFPCKCSEALCNVSVGCVQATTIILLETTAHESSRRMLHSRHVKAVQQTTTTPVVSLRNKSHENVQQHLPLTTVNVTTHRDKTNVPETKIHASYHHRNVTEYVIKAIIFALFGLAVVLLLTIFYVYIRQKMHEARSF</sequence>
<name>A0A8W8MDS1_MAGGI</name>
<organism evidence="2 3">
    <name type="scientific">Magallana gigas</name>
    <name type="common">Pacific oyster</name>
    <name type="synonym">Crassostrea gigas</name>
    <dbReference type="NCBI Taxonomy" id="29159"/>
    <lineage>
        <taxon>Eukaryota</taxon>
        <taxon>Metazoa</taxon>
        <taxon>Spiralia</taxon>
        <taxon>Lophotrochozoa</taxon>
        <taxon>Mollusca</taxon>
        <taxon>Bivalvia</taxon>
        <taxon>Autobranchia</taxon>
        <taxon>Pteriomorphia</taxon>
        <taxon>Ostreida</taxon>
        <taxon>Ostreoidea</taxon>
        <taxon>Ostreidae</taxon>
        <taxon>Magallana</taxon>
    </lineage>
</organism>
<reference evidence="2" key="1">
    <citation type="submission" date="2022-08" db="UniProtKB">
        <authorList>
            <consortium name="EnsemblMetazoa"/>
        </authorList>
    </citation>
    <scope>IDENTIFICATION</scope>
    <source>
        <strain evidence="2">05x7-T-G4-1.051#20</strain>
    </source>
</reference>
<keyword evidence="1" id="KW-0472">Membrane</keyword>
<evidence type="ECO:0000313" key="3">
    <source>
        <dbReference type="Proteomes" id="UP000005408"/>
    </source>
</evidence>
<evidence type="ECO:0000256" key="1">
    <source>
        <dbReference type="SAM" id="Phobius"/>
    </source>
</evidence>
<keyword evidence="3" id="KW-1185">Reference proteome</keyword>
<dbReference type="EnsemblMetazoa" id="G33237.1">
    <property type="protein sequence ID" value="G33237.1:cds"/>
    <property type="gene ID" value="G33237"/>
</dbReference>
<protein>
    <recommendedName>
        <fullName evidence="4">EGF-like domain-containing protein</fullName>
    </recommendedName>
</protein>
<keyword evidence="1" id="KW-1133">Transmembrane helix</keyword>
<keyword evidence="1" id="KW-0812">Transmembrane</keyword>
<accession>A0A8W8MDS1</accession>
<dbReference type="AlphaFoldDB" id="A0A8W8MDS1"/>
<evidence type="ECO:0000313" key="2">
    <source>
        <dbReference type="EnsemblMetazoa" id="G33237.1:cds"/>
    </source>
</evidence>
<feature type="transmembrane region" description="Helical" evidence="1">
    <location>
        <begin position="151"/>
        <end position="176"/>
    </location>
</feature>
<dbReference type="Gene3D" id="2.170.300.10">
    <property type="entry name" value="Tie2 ligand-binding domain superfamily"/>
    <property type="match status" value="1"/>
</dbReference>
<dbReference type="Proteomes" id="UP000005408">
    <property type="component" value="Unassembled WGS sequence"/>
</dbReference>